<dbReference type="HOGENOM" id="CLU_994616_0_0_1"/>
<evidence type="ECO:0000256" key="7">
    <source>
        <dbReference type="ARBA" id="ARBA00023163"/>
    </source>
</evidence>
<proteinExistence type="inferred from homology"/>
<evidence type="ECO:0000256" key="1">
    <source>
        <dbReference type="ARBA" id="ARBA00004123"/>
    </source>
</evidence>
<dbReference type="PANTHER" id="PTHR28246">
    <property type="entry name" value="G1-SPECIFIC TRANSCRIPTIONAL REPRESSOR WHI5-RELATED"/>
    <property type="match status" value="1"/>
</dbReference>
<evidence type="ECO:0000256" key="8">
    <source>
        <dbReference type="ARBA" id="ARBA00023242"/>
    </source>
</evidence>
<dbReference type="OrthoDB" id="2359117at2759"/>
<dbReference type="GO" id="GO:0033309">
    <property type="term" value="C:SBF transcription complex"/>
    <property type="evidence" value="ECO:0007669"/>
    <property type="project" value="TreeGrafter"/>
</dbReference>
<feature type="compositionally biased region" description="Low complexity" evidence="9">
    <location>
        <begin position="1"/>
        <end position="21"/>
    </location>
</feature>
<organism evidence="10 11">
    <name type="scientific">Phaeoacremonium minimum (strain UCR-PA7)</name>
    <name type="common">Esca disease fungus</name>
    <name type="synonym">Togninia minima</name>
    <dbReference type="NCBI Taxonomy" id="1286976"/>
    <lineage>
        <taxon>Eukaryota</taxon>
        <taxon>Fungi</taxon>
        <taxon>Dikarya</taxon>
        <taxon>Ascomycota</taxon>
        <taxon>Pezizomycotina</taxon>
        <taxon>Sordariomycetes</taxon>
        <taxon>Sordariomycetidae</taxon>
        <taxon>Togniniales</taxon>
        <taxon>Togniniaceae</taxon>
        <taxon>Phaeoacremonium</taxon>
    </lineage>
</organism>
<keyword evidence="4" id="KW-0963">Cytoplasm</keyword>
<keyword evidence="6" id="KW-0805">Transcription regulation</keyword>
<keyword evidence="7" id="KW-0804">Transcription</keyword>
<keyword evidence="8" id="KW-0539">Nucleus</keyword>
<evidence type="ECO:0000256" key="6">
    <source>
        <dbReference type="ARBA" id="ARBA00023015"/>
    </source>
</evidence>
<dbReference type="Pfam" id="PF08528">
    <property type="entry name" value="Whi5"/>
    <property type="match status" value="1"/>
</dbReference>
<sequence>MDRDSTTTTTTATTLRQHAQLPRPPPPPASPLPSVSAFAGDATSSRPLAPTSALHSPSRPVAARRPFAVDLPHLRQQDGPSSSNSQDTNTSNDTDTAADQVFTPPLSDAGMSAANGTGSGNDSSQESQLMHLSHIAAAQEKMHELEAATASTGLSRKRMADGVVKHTRQRSSASPVYHGGHSRNTSAVSIASTAGSRIGELSAELKTRLSYAMVKVNNGRFAYFKHVYYPWTPWLFCKPTAASFLPPADPIHQHFSCTCAGFGMERFPERIVGHVTAVRD</sequence>
<dbReference type="eggNOG" id="ENOG502S25T">
    <property type="taxonomic scope" value="Eukaryota"/>
</dbReference>
<dbReference type="KEGG" id="tmn:UCRPA7_720"/>
<dbReference type="EMBL" id="KB932812">
    <property type="protein sequence ID" value="EOO03854.1"/>
    <property type="molecule type" value="Genomic_DNA"/>
</dbReference>
<comment type="subcellular location">
    <subcellularLocation>
        <location evidence="2">Cytoplasm</location>
    </subcellularLocation>
    <subcellularLocation>
        <location evidence="1">Nucleus</location>
    </subcellularLocation>
</comment>
<reference evidence="11" key="1">
    <citation type="journal article" date="2013" name="Genome Announc.">
        <title>Draft genome sequence of the ascomycete Phaeoacremonium aleophilum strain UCR-PA7, a causal agent of the esca disease complex in grapevines.</title>
        <authorList>
            <person name="Blanco-Ulate B."/>
            <person name="Rolshausen P."/>
            <person name="Cantu D."/>
        </authorList>
    </citation>
    <scope>NUCLEOTIDE SEQUENCE [LARGE SCALE GENOMIC DNA]</scope>
    <source>
        <strain evidence="11">UCR-PA7</strain>
    </source>
</reference>
<feature type="compositionally biased region" description="Low complexity" evidence="9">
    <location>
        <begin position="81"/>
        <end position="100"/>
    </location>
</feature>
<feature type="region of interest" description="Disordered" evidence="9">
    <location>
        <begin position="1"/>
        <end position="126"/>
    </location>
</feature>
<accession>R8BX45</accession>
<dbReference type="GO" id="GO:0000082">
    <property type="term" value="P:G1/S transition of mitotic cell cycle"/>
    <property type="evidence" value="ECO:0007669"/>
    <property type="project" value="InterPro"/>
</dbReference>
<comment type="similarity">
    <text evidence="3">Belongs to the WHI5/NRM1 family.</text>
</comment>
<dbReference type="Proteomes" id="UP000014074">
    <property type="component" value="Unassembled WGS sequence"/>
</dbReference>
<dbReference type="GO" id="GO:0005737">
    <property type="term" value="C:cytoplasm"/>
    <property type="evidence" value="ECO:0007669"/>
    <property type="project" value="UniProtKB-SubCell"/>
</dbReference>
<keyword evidence="11" id="KW-1185">Reference proteome</keyword>
<dbReference type="GO" id="GO:0003712">
    <property type="term" value="F:transcription coregulator activity"/>
    <property type="evidence" value="ECO:0007669"/>
    <property type="project" value="TreeGrafter"/>
</dbReference>
<dbReference type="PANTHER" id="PTHR28246:SF1">
    <property type="entry name" value="G1-SPECIFIC TRANSCRIPTIONAL REPRESSOR WHI5-RELATED"/>
    <property type="match status" value="1"/>
</dbReference>
<protein>
    <submittedName>
        <fullName evidence="10">Uncharacterized protein</fullName>
    </submittedName>
</protein>
<dbReference type="InterPro" id="IPR039198">
    <property type="entry name" value="Srl3/Whi5"/>
</dbReference>
<evidence type="ECO:0000256" key="3">
    <source>
        <dbReference type="ARBA" id="ARBA00006922"/>
    </source>
</evidence>
<feature type="compositionally biased region" description="Polar residues" evidence="9">
    <location>
        <begin position="114"/>
        <end position="126"/>
    </location>
</feature>
<dbReference type="InterPro" id="IPR013734">
    <property type="entry name" value="TF_Nrm1/Whi5"/>
</dbReference>
<dbReference type="AlphaFoldDB" id="R8BX45"/>
<evidence type="ECO:0000256" key="4">
    <source>
        <dbReference type="ARBA" id="ARBA00022490"/>
    </source>
</evidence>
<dbReference type="RefSeq" id="XP_007911505.1">
    <property type="nucleotide sequence ID" value="XM_007913314.1"/>
</dbReference>
<keyword evidence="5" id="KW-0678">Repressor</keyword>
<evidence type="ECO:0000256" key="2">
    <source>
        <dbReference type="ARBA" id="ARBA00004496"/>
    </source>
</evidence>
<name>R8BX45_PHAM7</name>
<feature type="compositionally biased region" description="Pro residues" evidence="9">
    <location>
        <begin position="22"/>
        <end position="31"/>
    </location>
</feature>
<evidence type="ECO:0000313" key="10">
    <source>
        <dbReference type="EMBL" id="EOO03854.1"/>
    </source>
</evidence>
<gene>
    <name evidence="10" type="ORF">UCRPA7_720</name>
</gene>
<evidence type="ECO:0000256" key="9">
    <source>
        <dbReference type="SAM" id="MobiDB-lite"/>
    </source>
</evidence>
<evidence type="ECO:0000313" key="11">
    <source>
        <dbReference type="Proteomes" id="UP000014074"/>
    </source>
</evidence>
<dbReference type="GeneID" id="19327937"/>
<evidence type="ECO:0000256" key="5">
    <source>
        <dbReference type="ARBA" id="ARBA00022491"/>
    </source>
</evidence>